<keyword evidence="2" id="KW-1185">Reference proteome</keyword>
<gene>
    <name evidence="1" type="ORF">RI845_13540</name>
</gene>
<sequence>MPLNIKLLPPTKVTLPIAPLKYQRKICQFERRYLAKGGVHEYLVTTSSLRYLVREFCYFRCHGWCLESNEPQTIHYCMWEGRSYAISTLVGWGNRKHKNFKRIDRICLVEVEDRKYS</sequence>
<dbReference type="EMBL" id="CP134146">
    <property type="protein sequence ID" value="WNC67536.1"/>
    <property type="molecule type" value="Genomic_DNA"/>
</dbReference>
<organism evidence="1 2">
    <name type="scientific">Thalassotalea nanhaiensis</name>
    <dbReference type="NCBI Taxonomy" id="3065648"/>
    <lineage>
        <taxon>Bacteria</taxon>
        <taxon>Pseudomonadati</taxon>
        <taxon>Pseudomonadota</taxon>
        <taxon>Gammaproteobacteria</taxon>
        <taxon>Alteromonadales</taxon>
        <taxon>Colwelliaceae</taxon>
        <taxon>Thalassotalea</taxon>
    </lineage>
</organism>
<dbReference type="Proteomes" id="UP001248581">
    <property type="component" value="Chromosome"/>
</dbReference>
<proteinExistence type="predicted"/>
<dbReference type="RefSeq" id="WP_348386695.1">
    <property type="nucleotide sequence ID" value="NZ_CP134146.1"/>
</dbReference>
<evidence type="ECO:0000313" key="1">
    <source>
        <dbReference type="EMBL" id="WNC67536.1"/>
    </source>
</evidence>
<name>A0ABY9TGH8_9GAMM</name>
<evidence type="ECO:0000313" key="2">
    <source>
        <dbReference type="Proteomes" id="UP001248581"/>
    </source>
</evidence>
<protein>
    <submittedName>
        <fullName evidence="1">Uncharacterized protein</fullName>
    </submittedName>
</protein>
<reference evidence="2" key="1">
    <citation type="submission" date="2023-09" db="EMBL/GenBank/DDBJ databases">
        <authorList>
            <person name="Li S."/>
            <person name="Li X."/>
            <person name="Zhang C."/>
            <person name="Zhao Z."/>
        </authorList>
    </citation>
    <scope>NUCLEOTIDE SEQUENCE [LARGE SCALE GENOMIC DNA]</scope>
    <source>
        <strain evidence="2">SQ345</strain>
    </source>
</reference>
<accession>A0ABY9TGH8</accession>